<sequence>METFSMKYSGVAESRLYNESLSGATAKSKSPAATKIDERELARLQKQDYWLQATRAKLMMDLVFVSYDLFRLKRARDSVKAFAGLTAAFLSTAKLFDRHKSALTKALGVTL</sequence>
<keyword evidence="2" id="KW-1185">Reference proteome</keyword>
<proteinExistence type="predicted"/>
<name>A0A8H5MHH4_9AGAR</name>
<accession>A0A8H5MHH4</accession>
<dbReference type="OrthoDB" id="411017at2759"/>
<organism evidence="1 2">
    <name type="scientific">Collybiopsis confluens</name>
    <dbReference type="NCBI Taxonomy" id="2823264"/>
    <lineage>
        <taxon>Eukaryota</taxon>
        <taxon>Fungi</taxon>
        <taxon>Dikarya</taxon>
        <taxon>Basidiomycota</taxon>
        <taxon>Agaricomycotina</taxon>
        <taxon>Agaricomycetes</taxon>
        <taxon>Agaricomycetidae</taxon>
        <taxon>Agaricales</taxon>
        <taxon>Marasmiineae</taxon>
        <taxon>Omphalotaceae</taxon>
        <taxon>Collybiopsis</taxon>
    </lineage>
</organism>
<evidence type="ECO:0000313" key="2">
    <source>
        <dbReference type="Proteomes" id="UP000518752"/>
    </source>
</evidence>
<dbReference type="AlphaFoldDB" id="A0A8H5MHH4"/>
<comment type="caution">
    <text evidence="1">The sequence shown here is derived from an EMBL/GenBank/DDBJ whole genome shotgun (WGS) entry which is preliminary data.</text>
</comment>
<protein>
    <submittedName>
        <fullName evidence="1">Uncharacterized protein</fullName>
    </submittedName>
</protein>
<gene>
    <name evidence="1" type="ORF">D9757_000176</name>
</gene>
<dbReference type="Proteomes" id="UP000518752">
    <property type="component" value="Unassembled WGS sequence"/>
</dbReference>
<reference evidence="1 2" key="1">
    <citation type="journal article" date="2020" name="ISME J.">
        <title>Uncovering the hidden diversity of litter-decomposition mechanisms in mushroom-forming fungi.</title>
        <authorList>
            <person name="Floudas D."/>
            <person name="Bentzer J."/>
            <person name="Ahren D."/>
            <person name="Johansson T."/>
            <person name="Persson P."/>
            <person name="Tunlid A."/>
        </authorList>
    </citation>
    <scope>NUCLEOTIDE SEQUENCE [LARGE SCALE GENOMIC DNA]</scope>
    <source>
        <strain evidence="1 2">CBS 406.79</strain>
    </source>
</reference>
<dbReference type="EMBL" id="JAACJN010000001">
    <property type="protein sequence ID" value="KAF5393726.1"/>
    <property type="molecule type" value="Genomic_DNA"/>
</dbReference>
<evidence type="ECO:0000313" key="1">
    <source>
        <dbReference type="EMBL" id="KAF5393726.1"/>
    </source>
</evidence>